<feature type="binding site" evidence="8">
    <location>
        <position position="108"/>
    </location>
    <ligand>
        <name>GTP</name>
        <dbReference type="ChEBI" id="CHEBI:37565"/>
    </ligand>
</feature>
<evidence type="ECO:0000256" key="5">
    <source>
        <dbReference type="ARBA" id="ARBA00022842"/>
    </source>
</evidence>
<dbReference type="HAMAP" id="MF_00316">
    <property type="entry name" value="MobA"/>
    <property type="match status" value="1"/>
</dbReference>
<dbReference type="CDD" id="cd02503">
    <property type="entry name" value="MobA"/>
    <property type="match status" value="1"/>
</dbReference>
<dbReference type="PANTHER" id="PTHR19136:SF81">
    <property type="entry name" value="MOLYBDENUM COFACTOR GUANYLYLTRANSFERASE"/>
    <property type="match status" value="1"/>
</dbReference>
<dbReference type="NCBIfam" id="TIGR02665">
    <property type="entry name" value="molyb_mobA"/>
    <property type="match status" value="1"/>
</dbReference>
<dbReference type="Proteomes" id="UP001205890">
    <property type="component" value="Unassembled WGS sequence"/>
</dbReference>
<feature type="binding site" evidence="8">
    <location>
        <position position="75"/>
    </location>
    <ligand>
        <name>GTP</name>
        <dbReference type="ChEBI" id="CHEBI:37565"/>
    </ligand>
</feature>
<organism evidence="10 11">
    <name type="scientific">Alsobacter ponti</name>
    <dbReference type="NCBI Taxonomy" id="2962936"/>
    <lineage>
        <taxon>Bacteria</taxon>
        <taxon>Pseudomonadati</taxon>
        <taxon>Pseudomonadota</taxon>
        <taxon>Alphaproteobacteria</taxon>
        <taxon>Hyphomicrobiales</taxon>
        <taxon>Alsobacteraceae</taxon>
        <taxon>Alsobacter</taxon>
    </lineage>
</organism>
<sequence length="209" mass="21511">MSGVPPRPPWHVLGAVLAGGLSSRMGREKALVQLEGAPLLRHVLDRFAPQVDAIVLNANGDPARFAAFGLEVVADGRPGAPGPLAGLLAAMEAARARGLGLVATVPSDAPLLPRDLVARLAAALGPADVASLAVSPGGLEPLFALWRADAAPAIAAALDRGERAPHRLVATLPHARVAFESEAAFLNVNTPEDLRRAAELMRVARAAEA</sequence>
<keyword evidence="11" id="KW-1185">Reference proteome</keyword>
<keyword evidence="10" id="KW-0548">Nucleotidyltransferase</keyword>
<keyword evidence="5 8" id="KW-0460">Magnesium</keyword>
<keyword evidence="4 8" id="KW-0547">Nucleotide-binding</keyword>
<keyword evidence="7 8" id="KW-0501">Molybdenum cofactor biosynthesis</keyword>
<proteinExistence type="inferred from homology"/>
<evidence type="ECO:0000256" key="6">
    <source>
        <dbReference type="ARBA" id="ARBA00023134"/>
    </source>
</evidence>
<dbReference type="Gene3D" id="3.90.550.10">
    <property type="entry name" value="Spore Coat Polysaccharide Biosynthesis Protein SpsA, Chain A"/>
    <property type="match status" value="1"/>
</dbReference>
<keyword evidence="3 8" id="KW-0479">Metal-binding</keyword>
<dbReference type="EMBL" id="JANCLU010000003">
    <property type="protein sequence ID" value="MCP8937647.1"/>
    <property type="molecule type" value="Genomic_DNA"/>
</dbReference>
<dbReference type="InterPro" id="IPR029044">
    <property type="entry name" value="Nucleotide-diphossugar_trans"/>
</dbReference>
<keyword evidence="2 8" id="KW-0808">Transferase</keyword>
<evidence type="ECO:0000256" key="2">
    <source>
        <dbReference type="ARBA" id="ARBA00022679"/>
    </source>
</evidence>
<feature type="binding site" evidence="8">
    <location>
        <position position="57"/>
    </location>
    <ligand>
        <name>GTP</name>
        <dbReference type="ChEBI" id="CHEBI:37565"/>
    </ligand>
</feature>
<evidence type="ECO:0000256" key="4">
    <source>
        <dbReference type="ARBA" id="ARBA00022741"/>
    </source>
</evidence>
<dbReference type="InterPro" id="IPR025877">
    <property type="entry name" value="MobA-like_NTP_Trfase"/>
</dbReference>
<gene>
    <name evidence="8 10" type="primary">mobA</name>
    <name evidence="10" type="ORF">NK718_03910</name>
</gene>
<evidence type="ECO:0000256" key="3">
    <source>
        <dbReference type="ARBA" id="ARBA00022723"/>
    </source>
</evidence>
<evidence type="ECO:0000259" key="9">
    <source>
        <dbReference type="Pfam" id="PF12804"/>
    </source>
</evidence>
<protein>
    <recommendedName>
        <fullName evidence="8">Molybdenum cofactor guanylyltransferase</fullName>
        <shortName evidence="8">MoCo guanylyltransferase</shortName>
        <ecNumber evidence="8">2.7.7.77</ecNumber>
    </recommendedName>
    <alternativeName>
        <fullName evidence="8">GTP:molybdopterin guanylyltransferase</fullName>
    </alternativeName>
    <alternativeName>
        <fullName evidence="8">Mo-MPT guanylyltransferase</fullName>
    </alternativeName>
    <alternativeName>
        <fullName evidence="8">Molybdopterin guanylyltransferase</fullName>
    </alternativeName>
    <alternativeName>
        <fullName evidence="8">Molybdopterin-guanine dinucleotide synthase</fullName>
        <shortName evidence="8">MGD synthase</shortName>
    </alternativeName>
</protein>
<dbReference type="Pfam" id="PF12804">
    <property type="entry name" value="NTP_transf_3"/>
    <property type="match status" value="1"/>
</dbReference>
<feature type="binding site" evidence="8">
    <location>
        <position position="108"/>
    </location>
    <ligand>
        <name>Mg(2+)</name>
        <dbReference type="ChEBI" id="CHEBI:18420"/>
    </ligand>
</feature>
<reference evidence="10 11" key="1">
    <citation type="submission" date="2022-07" db="EMBL/GenBank/DDBJ databases">
        <authorList>
            <person name="Li W.-J."/>
            <person name="Deng Q.-Q."/>
        </authorList>
    </citation>
    <scope>NUCLEOTIDE SEQUENCE [LARGE SCALE GENOMIC DNA]</scope>
    <source>
        <strain evidence="10 11">SYSU M60028</strain>
    </source>
</reference>
<dbReference type="RefSeq" id="WP_254738824.1">
    <property type="nucleotide sequence ID" value="NZ_JANCLU010000003.1"/>
</dbReference>
<comment type="subcellular location">
    <subcellularLocation>
        <location evidence="8">Cytoplasm</location>
    </subcellularLocation>
</comment>
<evidence type="ECO:0000313" key="10">
    <source>
        <dbReference type="EMBL" id="MCP8937647.1"/>
    </source>
</evidence>
<evidence type="ECO:0000256" key="1">
    <source>
        <dbReference type="ARBA" id="ARBA00022490"/>
    </source>
</evidence>
<feature type="binding site" evidence="8">
    <location>
        <position position="29"/>
    </location>
    <ligand>
        <name>GTP</name>
        <dbReference type="ChEBI" id="CHEBI:37565"/>
    </ligand>
</feature>
<evidence type="ECO:0000313" key="11">
    <source>
        <dbReference type="Proteomes" id="UP001205890"/>
    </source>
</evidence>
<feature type="binding site" evidence="8">
    <location>
        <begin position="17"/>
        <end position="19"/>
    </location>
    <ligand>
        <name>GTP</name>
        <dbReference type="ChEBI" id="CHEBI:37565"/>
    </ligand>
</feature>
<keyword evidence="6 8" id="KW-0342">GTP-binding</keyword>
<evidence type="ECO:0000256" key="8">
    <source>
        <dbReference type="HAMAP-Rule" id="MF_00316"/>
    </source>
</evidence>
<comment type="cofactor">
    <cofactor evidence="8">
        <name>Mg(2+)</name>
        <dbReference type="ChEBI" id="CHEBI:18420"/>
    </cofactor>
</comment>
<comment type="catalytic activity">
    <reaction evidence="8">
        <text>Mo-molybdopterin + GTP + H(+) = Mo-molybdopterin guanine dinucleotide + diphosphate</text>
        <dbReference type="Rhea" id="RHEA:34243"/>
        <dbReference type="ChEBI" id="CHEBI:15378"/>
        <dbReference type="ChEBI" id="CHEBI:33019"/>
        <dbReference type="ChEBI" id="CHEBI:37565"/>
        <dbReference type="ChEBI" id="CHEBI:71302"/>
        <dbReference type="ChEBI" id="CHEBI:71310"/>
        <dbReference type="EC" id="2.7.7.77"/>
    </reaction>
</comment>
<accession>A0ABT1L840</accession>
<keyword evidence="1 8" id="KW-0963">Cytoplasm</keyword>
<comment type="caution">
    <text evidence="10">The sequence shown here is derived from an EMBL/GenBank/DDBJ whole genome shotgun (WGS) entry which is preliminary data.</text>
</comment>
<evidence type="ECO:0000256" key="7">
    <source>
        <dbReference type="ARBA" id="ARBA00023150"/>
    </source>
</evidence>
<comment type="similarity">
    <text evidence="8">Belongs to the MobA family.</text>
</comment>
<dbReference type="SUPFAM" id="SSF53448">
    <property type="entry name" value="Nucleotide-diphospho-sugar transferases"/>
    <property type="match status" value="1"/>
</dbReference>
<comment type="subunit">
    <text evidence="8">Monomer.</text>
</comment>
<comment type="function">
    <text evidence="8">Transfers a GMP moiety from GTP to Mo-molybdopterin (Mo-MPT) cofactor (Moco or molybdenum cofactor) to form Mo-molybdopterin guanine dinucleotide (Mo-MGD) cofactor.</text>
</comment>
<feature type="domain" description="MobA-like NTP transferase" evidence="9">
    <location>
        <begin position="14"/>
        <end position="164"/>
    </location>
</feature>
<dbReference type="InterPro" id="IPR013482">
    <property type="entry name" value="Molybde_CF_guanTrfase"/>
</dbReference>
<name>A0ABT1L840_9HYPH</name>
<dbReference type="EC" id="2.7.7.77" evidence="8"/>
<dbReference type="PANTHER" id="PTHR19136">
    <property type="entry name" value="MOLYBDENUM COFACTOR GUANYLYLTRANSFERASE"/>
    <property type="match status" value="1"/>
</dbReference>
<dbReference type="GO" id="GO:0061603">
    <property type="term" value="F:molybdenum cofactor guanylyltransferase activity"/>
    <property type="evidence" value="ECO:0007669"/>
    <property type="project" value="UniProtKB-EC"/>
</dbReference>
<comment type="domain">
    <text evidence="8">The N-terminal domain determines nucleotide recognition and specific binding, while the C-terminal domain determines the specific binding to the target protein.</text>
</comment>